<dbReference type="EMBL" id="CM026421">
    <property type="protein sequence ID" value="KAG0590325.1"/>
    <property type="molecule type" value="Genomic_DNA"/>
</dbReference>
<keyword evidence="3" id="KW-1185">Reference proteome</keyword>
<dbReference type="AlphaFoldDB" id="A0A8T0J462"/>
<reference evidence="2" key="1">
    <citation type="submission" date="2020-06" db="EMBL/GenBank/DDBJ databases">
        <title>WGS assembly of Ceratodon purpureus strain R40.</title>
        <authorList>
            <person name="Carey S.B."/>
            <person name="Jenkins J."/>
            <person name="Shu S."/>
            <person name="Lovell J.T."/>
            <person name="Sreedasyam A."/>
            <person name="Maumus F."/>
            <person name="Tiley G.P."/>
            <person name="Fernandez-Pozo N."/>
            <person name="Barry K."/>
            <person name="Chen C."/>
            <person name="Wang M."/>
            <person name="Lipzen A."/>
            <person name="Daum C."/>
            <person name="Saski C.A."/>
            <person name="Payton A.C."/>
            <person name="Mcbreen J.C."/>
            <person name="Conrad R.E."/>
            <person name="Kollar L.M."/>
            <person name="Olsson S."/>
            <person name="Huttunen S."/>
            <person name="Landis J.B."/>
            <person name="Wickett N.J."/>
            <person name="Johnson M.G."/>
            <person name="Rensing S.A."/>
            <person name="Grimwood J."/>
            <person name="Schmutz J."/>
            <person name="Mcdaniel S.F."/>
        </authorList>
    </citation>
    <scope>NUCLEOTIDE SEQUENCE</scope>
    <source>
        <strain evidence="2">R40</strain>
    </source>
</reference>
<sequence>MGKHYGLTCLTMFNCMMFCSCAEELAAYVTAIGTGQSHINPGTFLKVSVSFPDGVFFFVSTF</sequence>
<organism evidence="2 3">
    <name type="scientific">Ceratodon purpureus</name>
    <name type="common">Fire moss</name>
    <name type="synonym">Dicranum purpureum</name>
    <dbReference type="NCBI Taxonomy" id="3225"/>
    <lineage>
        <taxon>Eukaryota</taxon>
        <taxon>Viridiplantae</taxon>
        <taxon>Streptophyta</taxon>
        <taxon>Embryophyta</taxon>
        <taxon>Bryophyta</taxon>
        <taxon>Bryophytina</taxon>
        <taxon>Bryopsida</taxon>
        <taxon>Dicranidae</taxon>
        <taxon>Pseudoditrichales</taxon>
        <taxon>Ditrichaceae</taxon>
        <taxon>Ceratodon</taxon>
    </lineage>
</organism>
<comment type="caution">
    <text evidence="2">The sequence shown here is derived from an EMBL/GenBank/DDBJ whole genome shotgun (WGS) entry which is preliminary data.</text>
</comment>
<dbReference type="Proteomes" id="UP000822688">
    <property type="component" value="Chromosome 1"/>
</dbReference>
<name>A0A8T0J462_CERPU</name>
<accession>A0A8T0J462</accession>
<proteinExistence type="predicted"/>
<feature type="chain" id="PRO_5035859564" evidence="1">
    <location>
        <begin position="23"/>
        <end position="62"/>
    </location>
</feature>
<evidence type="ECO:0000313" key="3">
    <source>
        <dbReference type="Proteomes" id="UP000822688"/>
    </source>
</evidence>
<feature type="signal peptide" evidence="1">
    <location>
        <begin position="1"/>
        <end position="22"/>
    </location>
</feature>
<protein>
    <submittedName>
        <fullName evidence="2">Uncharacterized protein</fullName>
    </submittedName>
</protein>
<evidence type="ECO:0000256" key="1">
    <source>
        <dbReference type="SAM" id="SignalP"/>
    </source>
</evidence>
<keyword evidence="1" id="KW-0732">Signal</keyword>
<dbReference type="PROSITE" id="PS51257">
    <property type="entry name" value="PROKAR_LIPOPROTEIN"/>
    <property type="match status" value="1"/>
</dbReference>
<evidence type="ECO:0000313" key="2">
    <source>
        <dbReference type="EMBL" id="KAG0590325.1"/>
    </source>
</evidence>
<gene>
    <name evidence="2" type="ORF">KC19_1G090100</name>
</gene>